<comment type="caution">
    <text evidence="4">The sequence shown here is derived from an EMBL/GenBank/DDBJ whole genome shotgun (WGS) entry which is preliminary data.</text>
</comment>
<dbReference type="EMBL" id="JAUKWQ010000001">
    <property type="protein sequence ID" value="MDO1580880.1"/>
    <property type="molecule type" value="Genomic_DNA"/>
</dbReference>
<dbReference type="Gene3D" id="3.40.190.10">
    <property type="entry name" value="Periplasmic binding protein-like II"/>
    <property type="match status" value="2"/>
</dbReference>
<dbReference type="Pfam" id="PF00497">
    <property type="entry name" value="SBP_bac_3"/>
    <property type="match status" value="1"/>
</dbReference>
<comment type="subcellular location">
    <subcellularLocation>
        <location evidence="1">Periplasm</location>
    </subcellularLocation>
</comment>
<sequence>MSFLLSHVAQVAAADGQSLQMPVLFDAAERLPKPDLATLPRLRFLATVDFPPFSFVDQAGKLTGFHVDLVREICAVLAVEPKCQIQSMPFNDIANALESGGGEAAIAGNAVTAELRQRFAFSRPYTLIPARFVQNLKVHLQGNAAEALKGRTVGVVQGTSHERMLTAFFASVKPARFASQEEMLEAVKAGTVDAAFSDGLRLPFWVASGASNGCCALFDGPYLSQQFLGEGLSMMVRKDAPVVAPALNYALAELSRNGRLQEIYLRYFPNGLF</sequence>
<keyword evidence="5" id="KW-1185">Reference proteome</keyword>
<organism evidence="4 5">
    <name type="scientific">Rhizobium oryzicola</name>
    <dbReference type="NCBI Taxonomy" id="1232668"/>
    <lineage>
        <taxon>Bacteria</taxon>
        <taxon>Pseudomonadati</taxon>
        <taxon>Pseudomonadota</taxon>
        <taxon>Alphaproteobacteria</taxon>
        <taxon>Hyphomicrobiales</taxon>
        <taxon>Rhizobiaceae</taxon>
        <taxon>Rhizobium/Agrobacterium group</taxon>
        <taxon>Rhizobium</taxon>
    </lineage>
</organism>
<reference evidence="4" key="1">
    <citation type="journal article" date="2015" name="Int. J. Syst. Evol. Microbiol.">
        <title>Rhizobium oryzicola sp. nov., potential plant-growth-promoting endophytic bacteria isolated from rice roots.</title>
        <authorList>
            <person name="Zhang X.X."/>
            <person name="Gao J.S."/>
            <person name="Cao Y.H."/>
            <person name="Sheirdil R.A."/>
            <person name="Wang X.C."/>
            <person name="Zhang L."/>
        </authorList>
    </citation>
    <scope>NUCLEOTIDE SEQUENCE</scope>
    <source>
        <strain evidence="4">05753</strain>
    </source>
</reference>
<feature type="domain" description="Solute-binding protein family 3/N-terminal" evidence="3">
    <location>
        <begin position="41"/>
        <end position="271"/>
    </location>
</feature>
<evidence type="ECO:0000313" key="4">
    <source>
        <dbReference type="EMBL" id="MDO1580880.1"/>
    </source>
</evidence>
<dbReference type="InterPro" id="IPR001638">
    <property type="entry name" value="Solute-binding_3/MltF_N"/>
</dbReference>
<dbReference type="PANTHER" id="PTHR35936">
    <property type="entry name" value="MEMBRANE-BOUND LYTIC MUREIN TRANSGLYCOSYLASE F"/>
    <property type="match status" value="1"/>
</dbReference>
<dbReference type="Proteomes" id="UP001169006">
    <property type="component" value="Unassembled WGS sequence"/>
</dbReference>
<proteinExistence type="predicted"/>
<protein>
    <submittedName>
        <fullName evidence="4">Transporter substrate-binding domain-containing protein</fullName>
    </submittedName>
</protein>
<evidence type="ECO:0000256" key="1">
    <source>
        <dbReference type="ARBA" id="ARBA00004418"/>
    </source>
</evidence>
<dbReference type="SUPFAM" id="SSF53850">
    <property type="entry name" value="Periplasmic binding protein-like II"/>
    <property type="match status" value="1"/>
</dbReference>
<evidence type="ECO:0000256" key="2">
    <source>
        <dbReference type="ARBA" id="ARBA00022729"/>
    </source>
</evidence>
<evidence type="ECO:0000259" key="3">
    <source>
        <dbReference type="SMART" id="SM00062"/>
    </source>
</evidence>
<dbReference type="SMART" id="SM00062">
    <property type="entry name" value="PBPb"/>
    <property type="match status" value="1"/>
</dbReference>
<evidence type="ECO:0000313" key="5">
    <source>
        <dbReference type="Proteomes" id="UP001169006"/>
    </source>
</evidence>
<dbReference type="PANTHER" id="PTHR35936:SF35">
    <property type="entry name" value="L-CYSTINE-BINDING PROTEIN TCYJ"/>
    <property type="match status" value="1"/>
</dbReference>
<gene>
    <name evidence="4" type="ORF">Q2T52_02110</name>
</gene>
<reference evidence="4" key="2">
    <citation type="submission" date="2023-07" db="EMBL/GenBank/DDBJ databases">
        <authorList>
            <person name="Sun H."/>
        </authorList>
    </citation>
    <scope>NUCLEOTIDE SEQUENCE</scope>
    <source>
        <strain evidence="4">05753</strain>
    </source>
</reference>
<name>A0ABT8SRM4_9HYPH</name>
<accession>A0ABT8SRM4</accession>
<keyword evidence="2" id="KW-0732">Signal</keyword>